<proteinExistence type="predicted"/>
<dbReference type="GO" id="GO:0036297">
    <property type="term" value="P:interstrand cross-link repair"/>
    <property type="evidence" value="ECO:0007669"/>
    <property type="project" value="InterPro"/>
</dbReference>
<gene>
    <name evidence="2" type="primary">FANCB</name>
</gene>
<dbReference type="GO" id="GO:1990414">
    <property type="term" value="P:replication-born double-strand break repair via sister chromatid exchange"/>
    <property type="evidence" value="ECO:0007669"/>
    <property type="project" value="TreeGrafter"/>
</dbReference>
<keyword evidence="1" id="KW-1185">Reference proteome</keyword>
<dbReference type="GO" id="GO:1905168">
    <property type="term" value="P:positive regulation of double-strand break repair via homologous recombination"/>
    <property type="evidence" value="ECO:0007669"/>
    <property type="project" value="TreeGrafter"/>
</dbReference>
<dbReference type="GO" id="GO:2000042">
    <property type="term" value="P:negative regulation of double-strand break repair via homologous recombination"/>
    <property type="evidence" value="ECO:0007669"/>
    <property type="project" value="TreeGrafter"/>
</dbReference>
<dbReference type="InterPro" id="IPR033333">
    <property type="entry name" value="FANCB"/>
</dbReference>
<evidence type="ECO:0000313" key="1">
    <source>
        <dbReference type="Proteomes" id="UP000248480"/>
    </source>
</evidence>
<sequence>MISKQAMSSNEQERLLCYNGEVLVFQLCKRKFADTGAAKTPILHVRRMVFDKGTRVFAQKSTGFFCMEEENSHFKIICCSCVSDLRTGLSLPHVMIQSEKDNVFNYFLLLLHSTNKFEKRLSFKLGYELKDSLRVLNGPLILWRHVKAVFCISSKTGTVVSVPVNFSSVVWAGEIGNLGIVLLGCTQRPSKSDCAIWNTKFCVYSLDHQEILPDTYVIPHAYSSVVTCVHVCATELVNNQLRMSLIALTQKNQLISFHNGTPESVCQLPFGDPCTVQLMDSSGEDSLFIVSFRSSDACAVWKKNFQIATKWEKIFSVLIDDFIGAGTEQVLLLWKSFLDSDCLTSFKITDLVSINYSSDALDCSEDILIEDIEKNSPHSLVIPALERRLKIGLASVQDLQQHLLLKEKVISKSCKALINLVQGKTDITSSTEEEYLVPLCGEKENPVHTFDEKISDDLKDSEHLIEKMWYRVMDDSLVVGVKTTSSLQLSLNDVTLSLLLDQACDSSFLLKCQNRVIKLSTGSLPASPSMPYEVGSEAKRIKLTLHSKEEKSFVCQQPSKKDCVQIITAVTSLPPLLALNNFCCIVLLQIRERKNGNHSENRSVPCGRLFLSLEDISRGKYLVTFPKNESVENMEDFFVLLAALHKFCFQITSSGHTLTSMRTWLLEYMQCEVIKEFPEMWFCKRPGSFYGTLFNWKQRTLCEGILIVYCRNQTVLFQCLHYLIRVLPVNCFFKKLKLGSEDFLIDHLALTLEKELVTLTSSLFSALAEVESNFVQQYEASKNKSSVIVASLSDREEKIHPYRKELQREKQQITLGMNLKNTATMGSCVDTEIPYNLSGVECCANTWRTVVVPSLPDLLKTFLFLLRK</sequence>
<dbReference type="GO" id="GO:0043240">
    <property type="term" value="C:Fanconi anaemia nuclear complex"/>
    <property type="evidence" value="ECO:0007669"/>
    <property type="project" value="InterPro"/>
</dbReference>
<dbReference type="STRING" id="127582.A0A2Y9RXP7"/>
<reference evidence="2" key="1">
    <citation type="submission" date="2025-08" db="UniProtKB">
        <authorList>
            <consortium name="RefSeq"/>
        </authorList>
    </citation>
    <scope>IDENTIFICATION</scope>
</reference>
<organism evidence="1 2">
    <name type="scientific">Trichechus manatus latirostris</name>
    <name type="common">Florida manatee</name>
    <dbReference type="NCBI Taxonomy" id="127582"/>
    <lineage>
        <taxon>Eukaryota</taxon>
        <taxon>Metazoa</taxon>
        <taxon>Chordata</taxon>
        <taxon>Craniata</taxon>
        <taxon>Vertebrata</taxon>
        <taxon>Euteleostomi</taxon>
        <taxon>Mammalia</taxon>
        <taxon>Eutheria</taxon>
        <taxon>Afrotheria</taxon>
        <taxon>Sirenia</taxon>
        <taxon>Trichechidae</taxon>
        <taxon>Trichechus</taxon>
    </lineage>
</organism>
<dbReference type="AlphaFoldDB" id="A0A2Y9RXP7"/>
<dbReference type="CTD" id="2187"/>
<dbReference type="GeneID" id="101352923"/>
<name>A0A2Y9RXP7_TRIMA</name>
<dbReference type="Proteomes" id="UP000248480">
    <property type="component" value="Unplaced"/>
</dbReference>
<dbReference type="KEGG" id="tmu:101352923"/>
<dbReference type="PANTHER" id="PTHR28450:SF1">
    <property type="entry name" value="FANCONI ANEMIA GROUP B PROTEIN"/>
    <property type="match status" value="1"/>
</dbReference>
<evidence type="ECO:0000313" key="2">
    <source>
        <dbReference type="RefSeq" id="XP_023596458.1"/>
    </source>
</evidence>
<protein>
    <submittedName>
        <fullName evidence="2">Fanconi anemia group B protein isoform X1</fullName>
    </submittedName>
</protein>
<accession>A0A2Y9RXP7</accession>
<dbReference type="PANTHER" id="PTHR28450">
    <property type="entry name" value="FANCONI ANEMIA GROUP B PROTEIN"/>
    <property type="match status" value="1"/>
</dbReference>
<dbReference type="InParanoid" id="A0A2Y9RXP7"/>
<dbReference type="FunCoup" id="A0A2Y9RXP7">
    <property type="interactions" value="1126"/>
</dbReference>
<dbReference type="RefSeq" id="XP_023596458.1">
    <property type="nucleotide sequence ID" value="XM_023740690.1"/>
</dbReference>